<dbReference type="SUPFAM" id="SSF46689">
    <property type="entry name" value="Homeodomain-like"/>
    <property type="match status" value="1"/>
</dbReference>
<gene>
    <name evidence="5" type="ORF">MNBD_ALPHA05-1438</name>
</gene>
<dbReference type="InterPro" id="IPR009057">
    <property type="entry name" value="Homeodomain-like_sf"/>
</dbReference>
<evidence type="ECO:0000259" key="4">
    <source>
        <dbReference type="PROSITE" id="PS50977"/>
    </source>
</evidence>
<dbReference type="SUPFAM" id="SSF48498">
    <property type="entry name" value="Tetracyclin repressor-like, C-terminal domain"/>
    <property type="match status" value="1"/>
</dbReference>
<evidence type="ECO:0000256" key="3">
    <source>
        <dbReference type="ARBA" id="ARBA00023163"/>
    </source>
</evidence>
<accession>A0A3B0S5W9</accession>
<dbReference type="PANTHER" id="PTHR47506">
    <property type="entry name" value="TRANSCRIPTIONAL REGULATORY PROTEIN"/>
    <property type="match status" value="1"/>
</dbReference>
<feature type="domain" description="HTH tetR-type" evidence="4">
    <location>
        <begin position="6"/>
        <end position="66"/>
    </location>
</feature>
<dbReference type="Gene3D" id="1.10.357.10">
    <property type="entry name" value="Tetracycline Repressor, domain 2"/>
    <property type="match status" value="1"/>
</dbReference>
<keyword evidence="2" id="KW-0238">DNA-binding</keyword>
<dbReference type="PROSITE" id="PS50977">
    <property type="entry name" value="HTH_TETR_2"/>
    <property type="match status" value="1"/>
</dbReference>
<evidence type="ECO:0000256" key="2">
    <source>
        <dbReference type="ARBA" id="ARBA00023125"/>
    </source>
</evidence>
<proteinExistence type="predicted"/>
<dbReference type="Gene3D" id="1.10.10.60">
    <property type="entry name" value="Homeodomain-like"/>
    <property type="match status" value="1"/>
</dbReference>
<dbReference type="AlphaFoldDB" id="A0A3B0S5W9"/>
<organism evidence="5">
    <name type="scientific">hydrothermal vent metagenome</name>
    <dbReference type="NCBI Taxonomy" id="652676"/>
    <lineage>
        <taxon>unclassified sequences</taxon>
        <taxon>metagenomes</taxon>
        <taxon>ecological metagenomes</taxon>
    </lineage>
</organism>
<dbReference type="EMBL" id="UOEH01000046">
    <property type="protein sequence ID" value="VAV90725.1"/>
    <property type="molecule type" value="Genomic_DNA"/>
</dbReference>
<dbReference type="GO" id="GO:0003677">
    <property type="term" value="F:DNA binding"/>
    <property type="evidence" value="ECO:0007669"/>
    <property type="project" value="UniProtKB-KW"/>
</dbReference>
<evidence type="ECO:0000313" key="5">
    <source>
        <dbReference type="EMBL" id="VAV90725.1"/>
    </source>
</evidence>
<dbReference type="PANTHER" id="PTHR47506:SF1">
    <property type="entry name" value="HTH-TYPE TRANSCRIPTIONAL REGULATOR YJDC"/>
    <property type="match status" value="1"/>
</dbReference>
<sequence>MARPRGFEPDEALTAIKEAFWRGGYDATSMRDIEQATGLNKQSLYRLYGDKRGMYLKAIDHYSAHEATAAGVLLGDGAQGSARARFARLFGRVVDIAVAGDRRGCFFCNVSIDQAHRDERVRAAAMRGMEAMRATFEETLGAQGEAAPANIRQKAAGLLIAYLGLRVMDRAGFDEASLRCAVDDAL</sequence>
<name>A0A3B0S5W9_9ZZZZ</name>
<feature type="non-terminal residue" evidence="5">
    <location>
        <position position="186"/>
    </location>
</feature>
<protein>
    <recommendedName>
        <fullName evidence="4">HTH tetR-type domain-containing protein</fullName>
    </recommendedName>
</protein>
<keyword evidence="1" id="KW-0805">Transcription regulation</keyword>
<reference evidence="5" key="1">
    <citation type="submission" date="2018-06" db="EMBL/GenBank/DDBJ databases">
        <authorList>
            <person name="Zhirakovskaya E."/>
        </authorList>
    </citation>
    <scope>NUCLEOTIDE SEQUENCE</scope>
</reference>
<evidence type="ECO:0000256" key="1">
    <source>
        <dbReference type="ARBA" id="ARBA00023015"/>
    </source>
</evidence>
<dbReference type="InterPro" id="IPR001647">
    <property type="entry name" value="HTH_TetR"/>
</dbReference>
<dbReference type="Pfam" id="PF00440">
    <property type="entry name" value="TetR_N"/>
    <property type="match status" value="1"/>
</dbReference>
<dbReference type="InterPro" id="IPR036271">
    <property type="entry name" value="Tet_transcr_reg_TetR-rel_C_sf"/>
</dbReference>
<keyword evidence="3" id="KW-0804">Transcription</keyword>